<dbReference type="GO" id="GO:0030170">
    <property type="term" value="F:pyridoxal phosphate binding"/>
    <property type="evidence" value="ECO:0007669"/>
    <property type="project" value="InterPro"/>
</dbReference>
<dbReference type="EMBL" id="BMIQ01000006">
    <property type="protein sequence ID" value="GGE14257.1"/>
    <property type="molecule type" value="Genomic_DNA"/>
</dbReference>
<evidence type="ECO:0000256" key="12">
    <source>
        <dbReference type="PIRSR" id="PIRSR604450-51"/>
    </source>
</evidence>
<dbReference type="PANTHER" id="PTHR42690">
    <property type="entry name" value="THREONINE SYNTHASE FAMILY MEMBER"/>
    <property type="match status" value="1"/>
</dbReference>
<name>A0A916ZV47_9HYPH</name>
<gene>
    <name evidence="15" type="ORF">GCM10011390_36780</name>
</gene>
<evidence type="ECO:0000256" key="8">
    <source>
        <dbReference type="ARBA" id="ARBA00022898"/>
    </source>
</evidence>
<dbReference type="Gene3D" id="3.40.50.1100">
    <property type="match status" value="2"/>
</dbReference>
<comment type="catalytic activity">
    <reaction evidence="10">
        <text>O-phospho-L-homoserine + H2O = L-threonine + phosphate</text>
        <dbReference type="Rhea" id="RHEA:10840"/>
        <dbReference type="ChEBI" id="CHEBI:15377"/>
        <dbReference type="ChEBI" id="CHEBI:43474"/>
        <dbReference type="ChEBI" id="CHEBI:57590"/>
        <dbReference type="ChEBI" id="CHEBI:57926"/>
        <dbReference type="EC" id="4.2.3.1"/>
    </reaction>
</comment>
<comment type="similarity">
    <text evidence="3">Belongs to the threonine synthase family.</text>
</comment>
<dbReference type="InterPro" id="IPR029144">
    <property type="entry name" value="Thr_synth_N"/>
</dbReference>
<reference evidence="15" key="1">
    <citation type="journal article" date="2014" name="Int. J. Syst. Evol. Microbiol.">
        <title>Complete genome sequence of Corynebacterium casei LMG S-19264T (=DSM 44701T), isolated from a smear-ripened cheese.</title>
        <authorList>
            <consortium name="US DOE Joint Genome Institute (JGI-PGF)"/>
            <person name="Walter F."/>
            <person name="Albersmeier A."/>
            <person name="Kalinowski J."/>
            <person name="Ruckert C."/>
        </authorList>
    </citation>
    <scope>NUCLEOTIDE SEQUENCE</scope>
    <source>
        <strain evidence="15">CGMCC 1.15367</strain>
    </source>
</reference>
<keyword evidence="8 12" id="KW-0663">Pyridoxal phosphate</keyword>
<keyword evidence="6" id="KW-0028">Amino-acid biosynthesis</keyword>
<dbReference type="InterPro" id="IPR037158">
    <property type="entry name" value="Thr_synth_N_sf"/>
</dbReference>
<comment type="cofactor">
    <cofactor evidence="1 12">
        <name>pyridoxal 5'-phosphate</name>
        <dbReference type="ChEBI" id="CHEBI:597326"/>
    </cofactor>
</comment>
<dbReference type="InterPro" id="IPR004450">
    <property type="entry name" value="Thr_synthase-like"/>
</dbReference>
<dbReference type="Proteomes" id="UP000644699">
    <property type="component" value="Unassembled WGS sequence"/>
</dbReference>
<dbReference type="Gene3D" id="3.90.1380.10">
    <property type="entry name" value="Threonine synthase, N-terminal domain"/>
    <property type="match status" value="1"/>
</dbReference>
<dbReference type="CDD" id="cd01560">
    <property type="entry name" value="Thr-synth_2"/>
    <property type="match status" value="1"/>
</dbReference>
<dbReference type="AlphaFoldDB" id="A0A916ZV47"/>
<comment type="caution">
    <text evidence="15">The sequence shown here is derived from an EMBL/GenBank/DDBJ whole genome shotgun (WGS) entry which is preliminary data.</text>
</comment>
<dbReference type="PROSITE" id="PS00165">
    <property type="entry name" value="DEHYDRATASE_SER_THR"/>
    <property type="match status" value="1"/>
</dbReference>
<proteinExistence type="inferred from homology"/>
<dbReference type="InterPro" id="IPR036052">
    <property type="entry name" value="TrpB-like_PALP_sf"/>
</dbReference>
<dbReference type="EC" id="4.2.3.1" evidence="4 11"/>
<dbReference type="PANTHER" id="PTHR42690:SF1">
    <property type="entry name" value="THREONINE SYNTHASE-LIKE 2"/>
    <property type="match status" value="1"/>
</dbReference>
<reference evidence="15" key="2">
    <citation type="submission" date="2020-09" db="EMBL/GenBank/DDBJ databases">
        <authorList>
            <person name="Sun Q."/>
            <person name="Zhou Y."/>
        </authorList>
    </citation>
    <scope>NUCLEOTIDE SEQUENCE</scope>
    <source>
        <strain evidence="15">CGMCC 1.15367</strain>
    </source>
</reference>
<keyword evidence="9" id="KW-0456">Lyase</keyword>
<feature type="modified residue" description="N6-(pyridoxal phosphate)lysine" evidence="12">
    <location>
        <position position="116"/>
    </location>
</feature>
<evidence type="ECO:0000256" key="6">
    <source>
        <dbReference type="ARBA" id="ARBA00022605"/>
    </source>
</evidence>
<evidence type="ECO:0000256" key="9">
    <source>
        <dbReference type="ARBA" id="ARBA00023239"/>
    </source>
</evidence>
<feature type="domain" description="Threonine synthase N-terminal" evidence="14">
    <location>
        <begin position="6"/>
        <end position="84"/>
    </location>
</feature>
<accession>A0A916ZV47</accession>
<dbReference type="NCBIfam" id="TIGR00260">
    <property type="entry name" value="thrC"/>
    <property type="match status" value="1"/>
</dbReference>
<evidence type="ECO:0000256" key="7">
    <source>
        <dbReference type="ARBA" id="ARBA00022697"/>
    </source>
</evidence>
<evidence type="ECO:0000256" key="4">
    <source>
        <dbReference type="ARBA" id="ARBA00013028"/>
    </source>
</evidence>
<evidence type="ECO:0000256" key="1">
    <source>
        <dbReference type="ARBA" id="ARBA00001933"/>
    </source>
</evidence>
<sequence>MNSDVRYVSSRGEAPVLGFADVLLAGLASDGGLYVPAEWPRFSPDEIRALRDRPYAEAALAVFRPFVGDEIAPAVLERMVADAYATFPHPAVAPLVQIGPKDFVLELFHGPTLAFKDVAMQMLARLMDHVLKERGQRATIVGATSGDTGGAAIAAFAGSERTDMFILFPKGRVSPVQQKQMTTHGAANVHAVAIDGNFDDCQAMVKAMFNDQRFRAETALSGVNSINWARIMAQITYYFTAALSLGAPDRAVSFTVPTGNFGDIFAGYAAKRMGLPIERLVIATNSNDILARAMASGRYETAGVTATASPSMDIEVSSNFERLLFEAGGRDAADIRRLMANLSQSGAFTLPEATLAAIRAEFEAGRTDETETATTIREVLARTGYLLDPHTAVGVHVASGRTGAEPMVTLGTAHPAKFPAAVAAACGTSPSLPPSHAGLMERAENFDELPNDLATLQRYIVARSRAIAKGRAA</sequence>
<feature type="domain" description="Tryptophan synthase beta chain-like PALP" evidence="13">
    <location>
        <begin position="105"/>
        <end position="358"/>
    </location>
</feature>
<keyword evidence="7" id="KW-0791">Threonine biosynthesis</keyword>
<dbReference type="InterPro" id="IPR001926">
    <property type="entry name" value="TrpB-like_PALP"/>
</dbReference>
<keyword evidence="16" id="KW-1185">Reference proteome</keyword>
<dbReference type="InterPro" id="IPR000634">
    <property type="entry name" value="Ser/Thr_deHydtase_PyrdxlP-BS"/>
</dbReference>
<evidence type="ECO:0000313" key="15">
    <source>
        <dbReference type="EMBL" id="GGE14257.1"/>
    </source>
</evidence>
<evidence type="ECO:0000256" key="2">
    <source>
        <dbReference type="ARBA" id="ARBA00004979"/>
    </source>
</evidence>
<dbReference type="Pfam" id="PF14821">
    <property type="entry name" value="Thr_synth_N"/>
    <property type="match status" value="1"/>
</dbReference>
<dbReference type="Pfam" id="PF24857">
    <property type="entry name" value="THR4_C"/>
    <property type="match status" value="1"/>
</dbReference>
<dbReference type="InterPro" id="IPR051166">
    <property type="entry name" value="Threonine_Synthase"/>
</dbReference>
<comment type="pathway">
    <text evidence="2">Amino-acid biosynthesis; L-threonine biosynthesis; L-threonine from L-aspartate: step 5/5.</text>
</comment>
<dbReference type="GO" id="GO:0009088">
    <property type="term" value="P:threonine biosynthetic process"/>
    <property type="evidence" value="ECO:0007669"/>
    <property type="project" value="UniProtKB-UniRule"/>
</dbReference>
<evidence type="ECO:0000256" key="11">
    <source>
        <dbReference type="NCBIfam" id="TIGR00260"/>
    </source>
</evidence>
<evidence type="ECO:0000259" key="13">
    <source>
        <dbReference type="Pfam" id="PF00291"/>
    </source>
</evidence>
<dbReference type="Pfam" id="PF00291">
    <property type="entry name" value="PALP"/>
    <property type="match status" value="1"/>
</dbReference>
<evidence type="ECO:0000313" key="16">
    <source>
        <dbReference type="Proteomes" id="UP000644699"/>
    </source>
</evidence>
<evidence type="ECO:0000256" key="3">
    <source>
        <dbReference type="ARBA" id="ARBA00005517"/>
    </source>
</evidence>
<evidence type="ECO:0000256" key="10">
    <source>
        <dbReference type="ARBA" id="ARBA00049144"/>
    </source>
</evidence>
<evidence type="ECO:0000259" key="14">
    <source>
        <dbReference type="Pfam" id="PF14821"/>
    </source>
</evidence>
<organism evidence="15 16">
    <name type="scientific">Aureimonas endophytica</name>
    <dbReference type="NCBI Taxonomy" id="2027858"/>
    <lineage>
        <taxon>Bacteria</taxon>
        <taxon>Pseudomonadati</taxon>
        <taxon>Pseudomonadota</taxon>
        <taxon>Alphaproteobacteria</taxon>
        <taxon>Hyphomicrobiales</taxon>
        <taxon>Aurantimonadaceae</taxon>
        <taxon>Aureimonas</taxon>
    </lineage>
</organism>
<evidence type="ECO:0000256" key="5">
    <source>
        <dbReference type="ARBA" id="ARBA00018679"/>
    </source>
</evidence>
<dbReference type="SUPFAM" id="SSF53686">
    <property type="entry name" value="Tryptophan synthase beta subunit-like PLP-dependent enzymes"/>
    <property type="match status" value="1"/>
</dbReference>
<dbReference type="GO" id="GO:0004795">
    <property type="term" value="F:threonine synthase activity"/>
    <property type="evidence" value="ECO:0007669"/>
    <property type="project" value="UniProtKB-UniRule"/>
</dbReference>
<protein>
    <recommendedName>
        <fullName evidence="5 11">Threonine synthase</fullName>
        <ecNumber evidence="4 11">4.2.3.1</ecNumber>
    </recommendedName>
</protein>